<feature type="non-terminal residue" evidence="1">
    <location>
        <position position="1"/>
    </location>
</feature>
<name>X0UQI7_9ZZZZ</name>
<dbReference type="GO" id="GO:0004612">
    <property type="term" value="F:phosphoenolpyruvate carboxykinase (ATP) activity"/>
    <property type="evidence" value="ECO:0007669"/>
    <property type="project" value="InterPro"/>
</dbReference>
<dbReference type="InterPro" id="IPR001272">
    <property type="entry name" value="PEP_carboxykinase_ATP"/>
</dbReference>
<reference evidence="1" key="1">
    <citation type="journal article" date="2014" name="Front. Microbiol.">
        <title>High frequency of phylogenetically diverse reductive dehalogenase-homologous genes in deep subseafloor sedimentary metagenomes.</title>
        <authorList>
            <person name="Kawai M."/>
            <person name="Futagami T."/>
            <person name="Toyoda A."/>
            <person name="Takaki Y."/>
            <person name="Nishi S."/>
            <person name="Hori S."/>
            <person name="Arai W."/>
            <person name="Tsubouchi T."/>
            <person name="Morono Y."/>
            <person name="Uchiyama I."/>
            <person name="Ito T."/>
            <person name="Fujiyama A."/>
            <person name="Inagaki F."/>
            <person name="Takami H."/>
        </authorList>
    </citation>
    <scope>NUCLEOTIDE SEQUENCE</scope>
    <source>
        <strain evidence="1">Expedition CK06-06</strain>
    </source>
</reference>
<protein>
    <recommendedName>
        <fullName evidence="2">Phosphoenolpyruvate carboxykinase (ATP)</fullName>
    </recommendedName>
</protein>
<evidence type="ECO:0008006" key="2">
    <source>
        <dbReference type="Google" id="ProtNLM"/>
    </source>
</evidence>
<accession>X0UQI7</accession>
<dbReference type="Pfam" id="PF01293">
    <property type="entry name" value="PEPCK_ATP"/>
    <property type="match status" value="1"/>
</dbReference>
<evidence type="ECO:0000313" key="1">
    <source>
        <dbReference type="EMBL" id="GAG08094.1"/>
    </source>
</evidence>
<sequence>SYMWGKMCRVADPVKGAEDLYMLMVPDTYTGNFGRFYCFPEQNVTIGLGSDYLGEAKKGMLRMAMHQAKGKGILGIHAGTKIVRAFSHSKEALECYGVVIFGNSGTGKTTNIGHTHYLNKEGEQALVVQDDFAGLRLKDGRILGTEQAMFLKTDLDEGDVLLRPATESPEFVSQNVYIDHRGEIQYLEEDLCANGRGILPLRALPKERRYESIDVPPLEELDGLFILINTRANTVVPILQELTPEQCVAYFMLGESIETAAGDPTKAGQSIRV</sequence>
<gene>
    <name evidence="1" type="ORF">S01H1_33058</name>
</gene>
<dbReference type="GO" id="GO:0005524">
    <property type="term" value="F:ATP binding"/>
    <property type="evidence" value="ECO:0007669"/>
    <property type="project" value="InterPro"/>
</dbReference>
<dbReference type="SUPFAM" id="SSF53795">
    <property type="entry name" value="PEP carboxykinase-like"/>
    <property type="match status" value="1"/>
</dbReference>
<dbReference type="InterPro" id="IPR013035">
    <property type="entry name" value="PEP_carboxykinase_C"/>
</dbReference>
<organism evidence="1">
    <name type="scientific">marine sediment metagenome</name>
    <dbReference type="NCBI Taxonomy" id="412755"/>
    <lineage>
        <taxon>unclassified sequences</taxon>
        <taxon>metagenomes</taxon>
        <taxon>ecological metagenomes</taxon>
    </lineage>
</organism>
<comment type="caution">
    <text evidence="1">The sequence shown here is derived from an EMBL/GenBank/DDBJ whole genome shotgun (WGS) entry which is preliminary data.</text>
</comment>
<feature type="non-terminal residue" evidence="1">
    <location>
        <position position="273"/>
    </location>
</feature>
<dbReference type="AlphaFoldDB" id="X0UQI7"/>
<dbReference type="Gene3D" id="3.90.228.20">
    <property type="match status" value="1"/>
</dbReference>
<dbReference type="EMBL" id="BARS01020507">
    <property type="protein sequence ID" value="GAG08094.1"/>
    <property type="molecule type" value="Genomic_DNA"/>
</dbReference>
<dbReference type="GO" id="GO:0006094">
    <property type="term" value="P:gluconeogenesis"/>
    <property type="evidence" value="ECO:0007669"/>
    <property type="project" value="InterPro"/>
</dbReference>
<proteinExistence type="predicted"/>